<dbReference type="Proteomes" id="UP000316476">
    <property type="component" value="Unassembled WGS sequence"/>
</dbReference>
<gene>
    <name evidence="1" type="ORF">V7x_43450</name>
</gene>
<sequence length="509" mass="57435">MSKPVRSRLFVASLSVVFFMGVYSQVSAQPPRIERISQARSEKSHTSPERYLAFQMFSGSSESPPGTTGESLHRIKSEPEMDAFFERLNAKIGHLGQPGSRLAVFIGPLTFDQSDNQLVEHIRSGFAMARKHKIAIGFHIDESKYWSSYKPFQNKPEILEWSDWEGTPSTGQHLNWGREFRLNPQLCLNHPLVKAESQRRARDVFAKTIAKGMKGLKQSNEAHLFAGIIIGWETALARDWETRQRTGYHALSNMGLSKKSSPEQVDKALAHLFEESLGIWASEFQNIGIPKEKLYSHIAFEAGVTAENFQQAKKVDDQTFSFFYGGGIPENAFVKWGRPGFSTYPDQECFRQIYTQLKEKKQIGWASSEGANVFLKMGGADKPTTTMESYLAYMFNHGATVVNVFGWDVGPQHNPFRQAAENPDAIVAYRKFLGGKTLAEEDLDKAYLSPAVLLRKKIPLMHKSIQAFAQRGGNMRKVQEKLSQFEPLLKQGKIDEAMKLVDEVLEITK</sequence>
<evidence type="ECO:0000313" key="1">
    <source>
        <dbReference type="EMBL" id="TWU62610.1"/>
    </source>
</evidence>
<dbReference type="RefSeq" id="WP_146415383.1">
    <property type="nucleotide sequence ID" value="NZ_SJPZ01000002.1"/>
</dbReference>
<proteinExistence type="predicted"/>
<dbReference type="OrthoDB" id="238428at2"/>
<evidence type="ECO:0000313" key="2">
    <source>
        <dbReference type="Proteomes" id="UP000316476"/>
    </source>
</evidence>
<accession>A0A5C6FKF9</accession>
<organism evidence="1 2">
    <name type="scientific">Crateriforma conspicua</name>
    <dbReference type="NCBI Taxonomy" id="2527996"/>
    <lineage>
        <taxon>Bacteria</taxon>
        <taxon>Pseudomonadati</taxon>
        <taxon>Planctomycetota</taxon>
        <taxon>Planctomycetia</taxon>
        <taxon>Planctomycetales</taxon>
        <taxon>Planctomycetaceae</taxon>
        <taxon>Crateriforma</taxon>
    </lineage>
</organism>
<protein>
    <submittedName>
        <fullName evidence="1">Uncharacterized protein</fullName>
    </submittedName>
</protein>
<dbReference type="AlphaFoldDB" id="A0A5C6FKF9"/>
<reference evidence="1 2" key="1">
    <citation type="submission" date="2019-02" db="EMBL/GenBank/DDBJ databases">
        <title>Deep-cultivation of Planctomycetes and their phenomic and genomic characterization uncovers novel biology.</title>
        <authorList>
            <person name="Wiegand S."/>
            <person name="Jogler M."/>
            <person name="Boedeker C."/>
            <person name="Pinto D."/>
            <person name="Vollmers J."/>
            <person name="Rivas-Marin E."/>
            <person name="Kohn T."/>
            <person name="Peeters S.H."/>
            <person name="Heuer A."/>
            <person name="Rast P."/>
            <person name="Oberbeckmann S."/>
            <person name="Bunk B."/>
            <person name="Jeske O."/>
            <person name="Meyerdierks A."/>
            <person name="Storesund J.E."/>
            <person name="Kallscheuer N."/>
            <person name="Luecker S."/>
            <person name="Lage O.M."/>
            <person name="Pohl T."/>
            <person name="Merkel B.J."/>
            <person name="Hornburger P."/>
            <person name="Mueller R.-W."/>
            <person name="Bruemmer F."/>
            <person name="Labrenz M."/>
            <person name="Spormann A.M."/>
            <person name="Op Den Camp H."/>
            <person name="Overmann J."/>
            <person name="Amann R."/>
            <person name="Jetten M.S.M."/>
            <person name="Mascher T."/>
            <person name="Medema M.H."/>
            <person name="Devos D.P."/>
            <person name="Kaster A.-K."/>
            <person name="Ovreas L."/>
            <person name="Rohde M."/>
            <person name="Galperin M.Y."/>
            <person name="Jogler C."/>
        </authorList>
    </citation>
    <scope>NUCLEOTIDE SEQUENCE [LARGE SCALE GENOMIC DNA]</scope>
    <source>
        <strain evidence="1 2">V7</strain>
    </source>
</reference>
<comment type="caution">
    <text evidence="1">The sequence shown here is derived from an EMBL/GenBank/DDBJ whole genome shotgun (WGS) entry which is preliminary data.</text>
</comment>
<dbReference type="EMBL" id="SJPZ01000002">
    <property type="protein sequence ID" value="TWU62610.1"/>
    <property type="molecule type" value="Genomic_DNA"/>
</dbReference>
<name>A0A5C6FKF9_9PLAN</name>